<keyword evidence="3" id="KW-1185">Reference proteome</keyword>
<dbReference type="PROSITE" id="PS50042">
    <property type="entry name" value="CNMP_BINDING_3"/>
    <property type="match status" value="1"/>
</dbReference>
<dbReference type="InterPro" id="IPR014710">
    <property type="entry name" value="RmlC-like_jellyroll"/>
</dbReference>
<feature type="non-terminal residue" evidence="2">
    <location>
        <position position="1"/>
    </location>
</feature>
<gene>
    <name evidence="2" type="ORF">HHI36_005883</name>
</gene>
<dbReference type="Proteomes" id="UP001516400">
    <property type="component" value="Unassembled WGS sequence"/>
</dbReference>
<dbReference type="CDD" id="cd00038">
    <property type="entry name" value="CAP_ED"/>
    <property type="match status" value="1"/>
</dbReference>
<reference evidence="2 3" key="1">
    <citation type="journal article" date="2021" name="BMC Biol.">
        <title>Horizontally acquired antibacterial genes associated with adaptive radiation of ladybird beetles.</title>
        <authorList>
            <person name="Li H.S."/>
            <person name="Tang X.F."/>
            <person name="Huang Y.H."/>
            <person name="Xu Z.Y."/>
            <person name="Chen M.L."/>
            <person name="Du X.Y."/>
            <person name="Qiu B.Y."/>
            <person name="Chen P.T."/>
            <person name="Zhang W."/>
            <person name="Slipinski A."/>
            <person name="Escalona H.E."/>
            <person name="Waterhouse R.M."/>
            <person name="Zwick A."/>
            <person name="Pang H."/>
        </authorList>
    </citation>
    <scope>NUCLEOTIDE SEQUENCE [LARGE SCALE GENOMIC DNA]</scope>
    <source>
        <strain evidence="2">SYSU2018</strain>
    </source>
</reference>
<evidence type="ECO:0000313" key="3">
    <source>
        <dbReference type="Proteomes" id="UP001516400"/>
    </source>
</evidence>
<dbReference type="PANTHER" id="PTHR10217:SF548">
    <property type="entry name" value="GH12235P"/>
    <property type="match status" value="1"/>
</dbReference>
<evidence type="ECO:0000313" key="2">
    <source>
        <dbReference type="EMBL" id="KAL3282711.1"/>
    </source>
</evidence>
<dbReference type="SUPFAM" id="SSF51206">
    <property type="entry name" value="cAMP-binding domain-like"/>
    <property type="match status" value="1"/>
</dbReference>
<dbReference type="PANTHER" id="PTHR10217">
    <property type="entry name" value="VOLTAGE AND LIGAND GATED POTASSIUM CHANNEL"/>
    <property type="match status" value="1"/>
</dbReference>
<name>A0ABD2NVD5_9CUCU</name>
<dbReference type="InterPro" id="IPR000595">
    <property type="entry name" value="cNMP-bd_dom"/>
</dbReference>
<organism evidence="2 3">
    <name type="scientific">Cryptolaemus montrouzieri</name>
    <dbReference type="NCBI Taxonomy" id="559131"/>
    <lineage>
        <taxon>Eukaryota</taxon>
        <taxon>Metazoa</taxon>
        <taxon>Ecdysozoa</taxon>
        <taxon>Arthropoda</taxon>
        <taxon>Hexapoda</taxon>
        <taxon>Insecta</taxon>
        <taxon>Pterygota</taxon>
        <taxon>Neoptera</taxon>
        <taxon>Endopterygota</taxon>
        <taxon>Coleoptera</taxon>
        <taxon>Polyphaga</taxon>
        <taxon>Cucujiformia</taxon>
        <taxon>Coccinelloidea</taxon>
        <taxon>Coccinellidae</taxon>
        <taxon>Scymninae</taxon>
        <taxon>Scymnini</taxon>
        <taxon>Cryptolaemus</taxon>
    </lineage>
</organism>
<feature type="non-terminal residue" evidence="2">
    <location>
        <position position="133"/>
    </location>
</feature>
<dbReference type="InterPro" id="IPR050818">
    <property type="entry name" value="KCNH_animal-type"/>
</dbReference>
<protein>
    <recommendedName>
        <fullName evidence="1">Cyclic nucleotide-binding domain-containing protein</fullName>
    </recommendedName>
</protein>
<accession>A0ABD2NVD5</accession>
<evidence type="ECO:0000259" key="1">
    <source>
        <dbReference type="PROSITE" id="PS50042"/>
    </source>
</evidence>
<dbReference type="EMBL" id="JABFTP020000144">
    <property type="protein sequence ID" value="KAL3282711.1"/>
    <property type="molecule type" value="Genomic_DNA"/>
</dbReference>
<proteinExistence type="predicted"/>
<dbReference type="Pfam" id="PF00027">
    <property type="entry name" value="cNMP_binding"/>
    <property type="match status" value="1"/>
</dbReference>
<dbReference type="Gene3D" id="2.60.120.10">
    <property type="entry name" value="Jelly Rolls"/>
    <property type="match status" value="1"/>
</dbReference>
<dbReference type="AlphaFoldDB" id="A0ABD2NVD5"/>
<feature type="domain" description="Cyclic nucleotide-binding" evidence="1">
    <location>
        <begin position="30"/>
        <end position="133"/>
    </location>
</feature>
<comment type="caution">
    <text evidence="2">The sequence shown here is derived from an EMBL/GenBank/DDBJ whole genome shotgun (WGS) entry which is preliminary data.</text>
</comment>
<dbReference type="InterPro" id="IPR018490">
    <property type="entry name" value="cNMP-bd_dom_sf"/>
</dbReference>
<sequence length="133" mass="15557">PNKILSIVHAALHEDAVLHLYENTLKEIPLFEGVERTFFRILGKSLRERYYIKGSYIFREDDVIDTIFIVHRGKLEIKFYHNFYEEMVTYIGVGGMLGNIGNHVKSRMMSTVLASTNMDTLYIKTEDFYTILK</sequence>